<dbReference type="RefSeq" id="XP_064656607.1">
    <property type="nucleotide sequence ID" value="XM_064805502.1"/>
</dbReference>
<keyword evidence="1" id="KW-0479">Metal-binding</keyword>
<evidence type="ECO:0000256" key="2">
    <source>
        <dbReference type="SAM" id="Phobius"/>
    </source>
</evidence>
<dbReference type="PANTHER" id="PTHR24305">
    <property type="entry name" value="CYTOCHROME P450"/>
    <property type="match status" value="1"/>
</dbReference>
<gene>
    <name evidence="3" type="ORF">LTR77_008269</name>
</gene>
<dbReference type="GO" id="GO:0016705">
    <property type="term" value="F:oxidoreductase activity, acting on paired donors, with incorporation or reduction of molecular oxygen"/>
    <property type="evidence" value="ECO:0007669"/>
    <property type="project" value="InterPro"/>
</dbReference>
<keyword evidence="1" id="KW-0349">Heme</keyword>
<dbReference type="InterPro" id="IPR036396">
    <property type="entry name" value="Cyt_P450_sf"/>
</dbReference>
<comment type="caution">
    <text evidence="3">The sequence shown here is derived from an EMBL/GenBank/DDBJ whole genome shotgun (WGS) entry which is preliminary data.</text>
</comment>
<dbReference type="SUPFAM" id="SSF48264">
    <property type="entry name" value="Cytochrome P450"/>
    <property type="match status" value="1"/>
</dbReference>
<keyword evidence="2" id="KW-0472">Membrane</keyword>
<dbReference type="InterPro" id="IPR002401">
    <property type="entry name" value="Cyt_P450_E_grp-I"/>
</dbReference>
<evidence type="ECO:0000313" key="4">
    <source>
        <dbReference type="Proteomes" id="UP001337655"/>
    </source>
</evidence>
<protein>
    <recommendedName>
        <fullName evidence="5">Cytochrome P450</fullName>
    </recommendedName>
</protein>
<dbReference type="CDD" id="cd11062">
    <property type="entry name" value="CYP58-like"/>
    <property type="match status" value="1"/>
</dbReference>
<evidence type="ECO:0008006" key="5">
    <source>
        <dbReference type="Google" id="ProtNLM"/>
    </source>
</evidence>
<sequence length="525" mass="59659">MSTMLRLELKFPSLILIFLYLAILYLVSLVLYRLFLHPVCSFPGPKLAAATKWYEFYYDVLNAPGGQFSRHVEELHRQYGPIVRINPDELHISDPDFYETLYSQSKRDKWPPAAGIAGWDVYPHATVDHDMHRQRRAAANPLMSRKAVVEAIPMIQQQLDKLVEVFSKSVQNEEAIELGTVFLAFTTDVAGQYFFSETLGMQDDHGKAAAWKHTTHGIARATPIVKQFPGIMKPALKIPLSVWKIMDPIAAVLLQLHYDLDGKARQFLNTVARNGEAKMLNDSGRPLTIFHAVYQNPGPDSNRLHERLTDEAFSMIVTGGETSAKVLTRAIYYLAVDEPAFQRLRAELREALERANRNASALTLLELERLPWLTAIIRESLRISALVTSRLPLQPHTPLQYDRWIIPAMTPVSLSPYDVLKDPTIYPNPDNFEPARWLQTTNDGQEKVRLDLERYFVPFGKGPRMCQGVNLAWAELYLALAALVPRFDFELHDVVKERDIDYSGDFFLGEVRADSKGVHVKVHAV</sequence>
<feature type="binding site" description="axial binding residue" evidence="1">
    <location>
        <position position="466"/>
    </location>
    <ligand>
        <name>heme</name>
        <dbReference type="ChEBI" id="CHEBI:30413"/>
    </ligand>
    <ligandPart>
        <name>Fe</name>
        <dbReference type="ChEBI" id="CHEBI:18248"/>
    </ligandPart>
</feature>
<dbReference type="PRINTS" id="PR00463">
    <property type="entry name" value="EP450I"/>
</dbReference>
<keyword evidence="1" id="KW-0408">Iron</keyword>
<proteinExistence type="predicted"/>
<dbReference type="GeneID" id="89929603"/>
<keyword evidence="2" id="KW-0812">Transmembrane</keyword>
<accession>A0AAV9P2C0</accession>
<keyword evidence="2" id="KW-1133">Transmembrane helix</keyword>
<evidence type="ECO:0000256" key="1">
    <source>
        <dbReference type="PIRSR" id="PIRSR602401-1"/>
    </source>
</evidence>
<evidence type="ECO:0000313" key="3">
    <source>
        <dbReference type="EMBL" id="KAK5166725.1"/>
    </source>
</evidence>
<keyword evidence="4" id="KW-1185">Reference proteome</keyword>
<dbReference type="InterPro" id="IPR001128">
    <property type="entry name" value="Cyt_P450"/>
</dbReference>
<dbReference type="Gene3D" id="1.10.630.10">
    <property type="entry name" value="Cytochrome P450"/>
    <property type="match status" value="1"/>
</dbReference>
<dbReference type="Pfam" id="PF00067">
    <property type="entry name" value="p450"/>
    <property type="match status" value="1"/>
</dbReference>
<feature type="transmembrane region" description="Helical" evidence="2">
    <location>
        <begin position="12"/>
        <end position="35"/>
    </location>
</feature>
<dbReference type="EMBL" id="JAVRRT010000013">
    <property type="protein sequence ID" value="KAK5166725.1"/>
    <property type="molecule type" value="Genomic_DNA"/>
</dbReference>
<dbReference type="GO" id="GO:0020037">
    <property type="term" value="F:heme binding"/>
    <property type="evidence" value="ECO:0007669"/>
    <property type="project" value="InterPro"/>
</dbReference>
<reference evidence="3 4" key="1">
    <citation type="submission" date="2023-08" db="EMBL/GenBank/DDBJ databases">
        <title>Black Yeasts Isolated from many extreme environments.</title>
        <authorList>
            <person name="Coleine C."/>
            <person name="Stajich J.E."/>
            <person name="Selbmann L."/>
        </authorList>
    </citation>
    <scope>NUCLEOTIDE SEQUENCE [LARGE SCALE GENOMIC DNA]</scope>
    <source>
        <strain evidence="3 4">CCFEE 5935</strain>
    </source>
</reference>
<comment type="cofactor">
    <cofactor evidence="1">
        <name>heme</name>
        <dbReference type="ChEBI" id="CHEBI:30413"/>
    </cofactor>
</comment>
<dbReference type="InterPro" id="IPR050121">
    <property type="entry name" value="Cytochrome_P450_monoxygenase"/>
</dbReference>
<dbReference type="PANTHER" id="PTHR24305:SF231">
    <property type="entry name" value="P450, PUTATIVE (EUROFUNG)-RELATED"/>
    <property type="match status" value="1"/>
</dbReference>
<dbReference type="GO" id="GO:0004497">
    <property type="term" value="F:monooxygenase activity"/>
    <property type="evidence" value="ECO:0007669"/>
    <property type="project" value="InterPro"/>
</dbReference>
<dbReference type="Proteomes" id="UP001337655">
    <property type="component" value="Unassembled WGS sequence"/>
</dbReference>
<dbReference type="PRINTS" id="PR00385">
    <property type="entry name" value="P450"/>
</dbReference>
<dbReference type="AlphaFoldDB" id="A0AAV9P2C0"/>
<dbReference type="GO" id="GO:0005506">
    <property type="term" value="F:iron ion binding"/>
    <property type="evidence" value="ECO:0007669"/>
    <property type="project" value="InterPro"/>
</dbReference>
<name>A0AAV9P2C0_9PEZI</name>
<organism evidence="3 4">
    <name type="scientific">Saxophila tyrrhenica</name>
    <dbReference type="NCBI Taxonomy" id="1690608"/>
    <lineage>
        <taxon>Eukaryota</taxon>
        <taxon>Fungi</taxon>
        <taxon>Dikarya</taxon>
        <taxon>Ascomycota</taxon>
        <taxon>Pezizomycotina</taxon>
        <taxon>Dothideomycetes</taxon>
        <taxon>Dothideomycetidae</taxon>
        <taxon>Mycosphaerellales</taxon>
        <taxon>Extremaceae</taxon>
        <taxon>Saxophila</taxon>
    </lineage>
</organism>